<protein>
    <submittedName>
        <fullName evidence="1">Uncharacterized protein</fullName>
    </submittedName>
</protein>
<organism evidence="1 2">
    <name type="scientific">Micromonospora globbae</name>
    <dbReference type="NCBI Taxonomy" id="1894969"/>
    <lineage>
        <taxon>Bacteria</taxon>
        <taxon>Bacillati</taxon>
        <taxon>Actinomycetota</taxon>
        <taxon>Actinomycetes</taxon>
        <taxon>Micromonosporales</taxon>
        <taxon>Micromonosporaceae</taxon>
        <taxon>Micromonospora</taxon>
    </lineage>
</organism>
<name>A0A420EXP2_9ACTN</name>
<sequence length="71" mass="7945">MSTSPWGGTRDWRVCLERSRIAESGVDLGCERLWGVRLGVRIKADGRTESDADSYTAGHTEFGVRSRRECV</sequence>
<reference evidence="1 2" key="1">
    <citation type="journal article" date="2018" name="Int. J. Syst. Evol. Microbiol.">
        <title>Micromonospora globbae sp. nov., an endophytic actinomycete isolated from roots of Globba winitii C. H. Wright.</title>
        <authorList>
            <person name="Kuncharoen N."/>
            <person name="Pittayakhajonwut P."/>
            <person name="Tanasupawat S."/>
        </authorList>
    </citation>
    <scope>NUCLEOTIDE SEQUENCE [LARGE SCALE GENOMIC DNA]</scope>
    <source>
        <strain evidence="1 2">WPS1-2</strain>
    </source>
</reference>
<dbReference type="AlphaFoldDB" id="A0A420EXP2"/>
<evidence type="ECO:0000313" key="2">
    <source>
        <dbReference type="Proteomes" id="UP000285744"/>
    </source>
</evidence>
<comment type="caution">
    <text evidence="1">The sequence shown here is derived from an EMBL/GenBank/DDBJ whole genome shotgun (WGS) entry which is preliminary data.</text>
</comment>
<dbReference type="EMBL" id="RAQQ01000015">
    <property type="protein sequence ID" value="RKF25502.1"/>
    <property type="molecule type" value="Genomic_DNA"/>
</dbReference>
<evidence type="ECO:0000313" key="1">
    <source>
        <dbReference type="EMBL" id="RKF25502.1"/>
    </source>
</evidence>
<proteinExistence type="predicted"/>
<gene>
    <name evidence="1" type="ORF">D7I43_20790</name>
</gene>
<dbReference type="Proteomes" id="UP000285744">
    <property type="component" value="Unassembled WGS sequence"/>
</dbReference>
<accession>A0A420EXP2</accession>